<keyword evidence="1" id="KW-0472">Membrane</keyword>
<comment type="caution">
    <text evidence="2">The sequence shown here is derived from an EMBL/GenBank/DDBJ whole genome shotgun (WGS) entry which is preliminary data.</text>
</comment>
<feature type="transmembrane region" description="Helical" evidence="1">
    <location>
        <begin position="12"/>
        <end position="34"/>
    </location>
</feature>
<keyword evidence="1" id="KW-0812">Transmembrane</keyword>
<keyword evidence="1" id="KW-1133">Transmembrane helix</keyword>
<protein>
    <recommendedName>
        <fullName evidence="4">DUF3592 domain-containing protein</fullName>
    </recommendedName>
</protein>
<sequence>MGSPTPLETLINAWPAIFIIALPVVIAATFMVLVQRNKRGLRQVRADGRQALPGKLVAGFIDATPDNLAETDPSKDRRFITLHIEYDDERHNRQGYKAERVRAGVLPKKLYRRFFNTATRDTNRLNLNISDATERERAEHLARTEGYLMRLNPPEPVNIYRAADDHVEWSLTN</sequence>
<evidence type="ECO:0000313" key="3">
    <source>
        <dbReference type="Proteomes" id="UP001589862"/>
    </source>
</evidence>
<name>A0ABV6PCJ2_9MICC</name>
<proteinExistence type="predicted"/>
<keyword evidence="3" id="KW-1185">Reference proteome</keyword>
<dbReference type="Proteomes" id="UP001589862">
    <property type="component" value="Unassembled WGS sequence"/>
</dbReference>
<evidence type="ECO:0008006" key="4">
    <source>
        <dbReference type="Google" id="ProtNLM"/>
    </source>
</evidence>
<gene>
    <name evidence="2" type="ORF">ACFFFR_10745</name>
</gene>
<evidence type="ECO:0000256" key="1">
    <source>
        <dbReference type="SAM" id="Phobius"/>
    </source>
</evidence>
<evidence type="ECO:0000313" key="2">
    <source>
        <dbReference type="EMBL" id="MFC0582845.1"/>
    </source>
</evidence>
<accession>A0ABV6PCJ2</accession>
<reference evidence="2 3" key="1">
    <citation type="submission" date="2024-09" db="EMBL/GenBank/DDBJ databases">
        <authorList>
            <person name="Sun Q."/>
            <person name="Mori K."/>
        </authorList>
    </citation>
    <scope>NUCLEOTIDE SEQUENCE [LARGE SCALE GENOMIC DNA]</scope>
    <source>
        <strain evidence="2 3">NCAIM B.02604</strain>
    </source>
</reference>
<dbReference type="EMBL" id="JBHLUB010000032">
    <property type="protein sequence ID" value="MFC0582845.1"/>
    <property type="molecule type" value="Genomic_DNA"/>
</dbReference>
<dbReference type="RefSeq" id="WP_377460330.1">
    <property type="nucleotide sequence ID" value="NZ_JBHLUB010000032.1"/>
</dbReference>
<organism evidence="2 3">
    <name type="scientific">Micrococcoides hystricis</name>
    <dbReference type="NCBI Taxonomy" id="1572761"/>
    <lineage>
        <taxon>Bacteria</taxon>
        <taxon>Bacillati</taxon>
        <taxon>Actinomycetota</taxon>
        <taxon>Actinomycetes</taxon>
        <taxon>Micrococcales</taxon>
        <taxon>Micrococcaceae</taxon>
        <taxon>Micrococcoides</taxon>
    </lineage>
</organism>